<gene>
    <name evidence="1" type="ordered locus">RB3354</name>
</gene>
<organism evidence="1 2">
    <name type="scientific">Rhodopirellula baltica (strain DSM 10527 / NCIMB 13988 / SH1)</name>
    <dbReference type="NCBI Taxonomy" id="243090"/>
    <lineage>
        <taxon>Bacteria</taxon>
        <taxon>Pseudomonadati</taxon>
        <taxon>Planctomycetota</taxon>
        <taxon>Planctomycetia</taxon>
        <taxon>Pirellulales</taxon>
        <taxon>Pirellulaceae</taxon>
        <taxon>Rhodopirellula</taxon>
    </lineage>
</organism>
<reference evidence="1 2" key="1">
    <citation type="journal article" date="2003" name="Proc. Natl. Acad. Sci. U.S.A.">
        <title>Complete genome sequence of the marine planctomycete Pirellula sp. strain 1.</title>
        <authorList>
            <person name="Gloeckner F.O."/>
            <person name="Kube M."/>
            <person name="Bauer M."/>
            <person name="Teeling H."/>
            <person name="Lombardot T."/>
            <person name="Ludwig W."/>
            <person name="Gade D."/>
            <person name="Beck A."/>
            <person name="Borzym K."/>
            <person name="Heitmann K."/>
            <person name="Rabus R."/>
            <person name="Schlesner H."/>
            <person name="Amann R."/>
            <person name="Reinhardt R."/>
        </authorList>
    </citation>
    <scope>NUCLEOTIDE SEQUENCE [LARGE SCALE GENOMIC DNA]</scope>
    <source>
        <strain evidence="2">DSM 10527 / NCIMB 13988 / SH1</strain>
    </source>
</reference>
<proteinExistence type="predicted"/>
<keyword evidence="2" id="KW-1185">Reference proteome</keyword>
<dbReference type="STRING" id="243090.RB3354"/>
<dbReference type="AlphaFoldDB" id="Q7UUD8"/>
<dbReference type="EnsemblBacteria" id="CAD73142">
    <property type="protein sequence ID" value="CAD73142"/>
    <property type="gene ID" value="RB3354"/>
</dbReference>
<evidence type="ECO:0000313" key="2">
    <source>
        <dbReference type="Proteomes" id="UP000001025"/>
    </source>
</evidence>
<dbReference type="InParanoid" id="Q7UUD8"/>
<accession>Q7UUD8</accession>
<dbReference type="Proteomes" id="UP000001025">
    <property type="component" value="Chromosome"/>
</dbReference>
<dbReference type="EMBL" id="BX294138">
    <property type="protein sequence ID" value="CAD73142.1"/>
    <property type="molecule type" value="Genomic_DNA"/>
</dbReference>
<dbReference type="HOGENOM" id="CLU_3275759_0_0_0"/>
<sequence>MKVDGLYSMTPTCRVASMDPSVASRFANQGTSQTGLRDTGK</sequence>
<name>Q7UUD8_RHOBA</name>
<protein>
    <submittedName>
        <fullName evidence="1">Uncharacterized protein</fullName>
    </submittedName>
</protein>
<evidence type="ECO:0000313" key="1">
    <source>
        <dbReference type="EMBL" id="CAD73142.1"/>
    </source>
</evidence>
<dbReference type="KEGG" id="rba:RB3354"/>